<dbReference type="PRINTS" id="PR00288">
    <property type="entry name" value="PUROTHIONIN"/>
</dbReference>
<dbReference type="AlphaFoldDB" id="Q6Q8S2"/>
<proteinExistence type="evidence at transcript level"/>
<protein>
    <submittedName>
        <fullName evidence="7">Kunitz-type trypsin inhibitor</fullName>
    </submittedName>
</protein>
<reference evidence="7" key="1">
    <citation type="submission" date="2004-02" db="EMBL/GenBank/DDBJ databases">
        <title>Isolation of a kunitz-type trypsin inhibitor cDNA from sweet potato.</title>
        <authorList>
            <person name="Huang D.J."/>
            <person name="Lin Y.H."/>
        </authorList>
    </citation>
    <scope>NUCLEOTIDE SEQUENCE</scope>
</reference>
<feature type="domain" description="Knottins-like" evidence="6">
    <location>
        <begin position="35"/>
        <end position="80"/>
    </location>
</feature>
<feature type="signal peptide" evidence="5">
    <location>
        <begin position="1"/>
        <end position="25"/>
    </location>
</feature>
<keyword evidence="4" id="KW-1015">Disulfide bond</keyword>
<comment type="subcellular location">
    <subcellularLocation>
        <location evidence="1">Secreted</location>
    </subcellularLocation>
</comment>
<sequence>MASSLRSSAAALLFVMLFMATELGTNRIMVAEARMCESASSKFKGPCSRDSNCATVCHTEGFTGGDCKGFRRRCFCTKPC</sequence>
<evidence type="ECO:0000256" key="1">
    <source>
        <dbReference type="ARBA" id="ARBA00004613"/>
    </source>
</evidence>
<keyword evidence="2" id="KW-0964">Secreted</keyword>
<dbReference type="Pfam" id="PF00304">
    <property type="entry name" value="Gamma-thionin"/>
    <property type="match status" value="1"/>
</dbReference>
<dbReference type="BRENDA" id="1.6.5.4">
    <property type="organism ID" value="2773"/>
</dbReference>
<dbReference type="SMART" id="SM00505">
    <property type="entry name" value="Knot1"/>
    <property type="match status" value="1"/>
</dbReference>
<dbReference type="CDD" id="cd00107">
    <property type="entry name" value="Knot1"/>
    <property type="match status" value="1"/>
</dbReference>
<dbReference type="PANTHER" id="PTHR33147">
    <property type="entry name" value="DEFENSIN-LIKE PROTEIN 1"/>
    <property type="match status" value="1"/>
</dbReference>
<dbReference type="InterPro" id="IPR036574">
    <property type="entry name" value="Scorpion_toxin-like_sf"/>
</dbReference>
<name>Q6Q8S2_IPOBA</name>
<keyword evidence="3 5" id="KW-0732">Signal</keyword>
<dbReference type="GO" id="GO:0005576">
    <property type="term" value="C:extracellular region"/>
    <property type="evidence" value="ECO:0007669"/>
    <property type="project" value="UniProtKB-SubCell"/>
</dbReference>
<accession>Q6Q8S2</accession>
<dbReference type="PANTHER" id="PTHR33147:SF39">
    <property type="entry name" value="DRO1 PROTEIN-RELATED"/>
    <property type="match status" value="1"/>
</dbReference>
<evidence type="ECO:0000259" key="6">
    <source>
        <dbReference type="SMART" id="SM00505"/>
    </source>
</evidence>
<evidence type="ECO:0000256" key="3">
    <source>
        <dbReference type="ARBA" id="ARBA00022729"/>
    </source>
</evidence>
<dbReference type="BRENDA" id="1.8.5.1">
    <property type="organism ID" value="2773"/>
</dbReference>
<dbReference type="PROSITE" id="PS00940">
    <property type="entry name" value="GAMMA_THIONIN"/>
    <property type="match status" value="1"/>
</dbReference>
<evidence type="ECO:0000256" key="4">
    <source>
        <dbReference type="ARBA" id="ARBA00023157"/>
    </source>
</evidence>
<dbReference type="InterPro" id="IPR003614">
    <property type="entry name" value="Knottins"/>
</dbReference>
<dbReference type="InterPro" id="IPR008176">
    <property type="entry name" value="Defensin_plant"/>
</dbReference>
<dbReference type="Gene3D" id="3.30.30.10">
    <property type="entry name" value="Knottin, scorpion toxin-like"/>
    <property type="match status" value="1"/>
</dbReference>
<evidence type="ECO:0000256" key="5">
    <source>
        <dbReference type="SAM" id="SignalP"/>
    </source>
</evidence>
<evidence type="ECO:0000313" key="7">
    <source>
        <dbReference type="EMBL" id="AAS65426.1"/>
    </source>
</evidence>
<feature type="chain" id="PRO_5004279809" evidence="5">
    <location>
        <begin position="26"/>
        <end position="80"/>
    </location>
</feature>
<dbReference type="GO" id="GO:0006952">
    <property type="term" value="P:defense response"/>
    <property type="evidence" value="ECO:0007669"/>
    <property type="project" value="InterPro"/>
</dbReference>
<evidence type="ECO:0000256" key="2">
    <source>
        <dbReference type="ARBA" id="ARBA00022525"/>
    </source>
</evidence>
<dbReference type="SUPFAM" id="SSF57095">
    <property type="entry name" value="Scorpion toxin-like"/>
    <property type="match status" value="1"/>
</dbReference>
<organism evidence="7">
    <name type="scientific">Ipomoea batatas</name>
    <name type="common">Sweet potato</name>
    <name type="synonym">Convolvulus batatas</name>
    <dbReference type="NCBI Taxonomy" id="4120"/>
    <lineage>
        <taxon>Eukaryota</taxon>
        <taxon>Viridiplantae</taxon>
        <taxon>Streptophyta</taxon>
        <taxon>Embryophyta</taxon>
        <taxon>Tracheophyta</taxon>
        <taxon>Spermatophyta</taxon>
        <taxon>Magnoliopsida</taxon>
        <taxon>eudicotyledons</taxon>
        <taxon>Gunneridae</taxon>
        <taxon>Pentapetalae</taxon>
        <taxon>asterids</taxon>
        <taxon>lamiids</taxon>
        <taxon>Solanales</taxon>
        <taxon>Convolvulaceae</taxon>
        <taxon>Ipomoeeae</taxon>
        <taxon>Ipomoea</taxon>
    </lineage>
</organism>
<dbReference type="EMBL" id="AY552546">
    <property type="protein sequence ID" value="AAS65426.1"/>
    <property type="molecule type" value="mRNA"/>
</dbReference>